<sequence length="323" mass="38579">MEIKVCTTLEWTDKIWETYLQSFNTVFKKDFDMNHFKEKYLNVLDNSSYHALLLDETKNVVGGLSVMPFKYKNDLKIIRLGQAVDSFIIEKYRTDPLMLRKMYVQLKKLLIIKDIKAVLSVPNETSYPYFKKIVKWKDVGDLNYWILPIRIGNMINKWHFLNFLSLLFVPIWLGFNYIIMLIANNKEKRSNYELVLDDNFYQNKFTSEYTKITLKDIVFYFRIYNEEGVKTAYLMDVKQNNILTFKSIYKAVSYISRKTNSDMVLYVGSIKLFQTILIKSPKRYEPKRLPLTCDILNKDEIDQYSNMFELDSWNYGLINFDVR</sequence>
<dbReference type="EMBL" id="JBCDNA010000003">
    <property type="protein sequence ID" value="MEL4457183.1"/>
    <property type="molecule type" value="Genomic_DNA"/>
</dbReference>
<evidence type="ECO:0000313" key="3">
    <source>
        <dbReference type="Proteomes" id="UP001474120"/>
    </source>
</evidence>
<protein>
    <recommendedName>
        <fullName evidence="4">N-acetyltransferase domain-containing protein</fullName>
    </recommendedName>
</protein>
<gene>
    <name evidence="2" type="ORF">AABB81_14845</name>
</gene>
<evidence type="ECO:0008006" key="4">
    <source>
        <dbReference type="Google" id="ProtNLM"/>
    </source>
</evidence>
<evidence type="ECO:0000313" key="2">
    <source>
        <dbReference type="EMBL" id="MEL4457183.1"/>
    </source>
</evidence>
<keyword evidence="1" id="KW-1133">Transmembrane helix</keyword>
<keyword evidence="1" id="KW-0812">Transmembrane</keyword>
<dbReference type="RefSeq" id="WP_342161343.1">
    <property type="nucleotide sequence ID" value="NZ_JBCDNA010000003.1"/>
</dbReference>
<organism evidence="2 3">
    <name type="scientific">Lutimonas vermicola</name>
    <dbReference type="NCBI Taxonomy" id="414288"/>
    <lineage>
        <taxon>Bacteria</taxon>
        <taxon>Pseudomonadati</taxon>
        <taxon>Bacteroidota</taxon>
        <taxon>Flavobacteriia</taxon>
        <taxon>Flavobacteriales</taxon>
        <taxon>Flavobacteriaceae</taxon>
        <taxon>Lutimonas</taxon>
    </lineage>
</organism>
<comment type="caution">
    <text evidence="2">The sequence shown here is derived from an EMBL/GenBank/DDBJ whole genome shotgun (WGS) entry which is preliminary data.</text>
</comment>
<feature type="transmembrane region" description="Helical" evidence="1">
    <location>
        <begin position="160"/>
        <end position="183"/>
    </location>
</feature>
<proteinExistence type="predicted"/>
<evidence type="ECO:0000256" key="1">
    <source>
        <dbReference type="SAM" id="Phobius"/>
    </source>
</evidence>
<dbReference type="Proteomes" id="UP001474120">
    <property type="component" value="Unassembled WGS sequence"/>
</dbReference>
<keyword evidence="3" id="KW-1185">Reference proteome</keyword>
<keyword evidence="1" id="KW-0472">Membrane</keyword>
<reference evidence="2 3" key="1">
    <citation type="submission" date="2024-04" db="EMBL/GenBank/DDBJ databases">
        <title>whole genome sequencing of Lutimonas vermicola strain IMCC1616.</title>
        <authorList>
            <person name="Bae S.S."/>
        </authorList>
    </citation>
    <scope>NUCLEOTIDE SEQUENCE [LARGE SCALE GENOMIC DNA]</scope>
    <source>
        <strain evidence="2 3">IMCC1616</strain>
    </source>
</reference>
<accession>A0ABU9L4W7</accession>
<name>A0ABU9L4W7_9FLAO</name>